<evidence type="ECO:0000256" key="5">
    <source>
        <dbReference type="ARBA" id="ARBA00022792"/>
    </source>
</evidence>
<dbReference type="PANTHER" id="PTHR12653:SF0">
    <property type="entry name" value="NADH DEHYDROGENASE [UBIQUINONE] 1 ALPHA SUBCOMPLEX SUBUNIT 5"/>
    <property type="match status" value="1"/>
</dbReference>
<gene>
    <name evidence="10" type="ORF">TorRG33x02_054010</name>
</gene>
<dbReference type="OrthoDB" id="286811at2759"/>
<dbReference type="Pfam" id="PF04716">
    <property type="entry name" value="ETC_C1_NDUFA5"/>
    <property type="match status" value="1"/>
</dbReference>
<feature type="region of interest" description="Disordered" evidence="9">
    <location>
        <begin position="103"/>
        <end position="128"/>
    </location>
</feature>
<evidence type="ECO:0000313" key="11">
    <source>
        <dbReference type="Proteomes" id="UP000237000"/>
    </source>
</evidence>
<accession>A0A2P5FLY5</accession>
<evidence type="ECO:0000256" key="3">
    <source>
        <dbReference type="ARBA" id="ARBA00022448"/>
    </source>
</evidence>
<keyword evidence="11" id="KW-1185">Reference proteome</keyword>
<sequence length="248" mass="28962">MAHVIKQTTRIVADSLHPHVATMARRYLLILYNRMVERARLLPSDEIYRGNLEDHAHDRLKIFREEVDLWMIEKRVDCGGVHDLILQAHAELHQLDLLLNDDGQSATDSDMNNPKGTQGVLPGEEEEIEREREREREERIDPLMAQVKQTTRIAADSLHPHVAMMVRRYLLILYNRLRERARSVPTQESPRGRPENLARRGLRICREEVDLSMIEKRIGCGGVQDLIHQARAELYQIDLFFKEAPWKQ</sequence>
<dbReference type="InterPro" id="IPR006806">
    <property type="entry name" value="NDUFA5"/>
</dbReference>
<dbReference type="STRING" id="63057.A0A2P5FLY5"/>
<evidence type="ECO:0000313" key="10">
    <source>
        <dbReference type="EMBL" id="PON98786.1"/>
    </source>
</evidence>
<comment type="caution">
    <text evidence="10">The sequence shown here is derived from an EMBL/GenBank/DDBJ whole genome shotgun (WGS) entry which is preliminary data.</text>
</comment>
<dbReference type="PANTHER" id="PTHR12653">
    <property type="entry name" value="NADH-UBIQUINONE OXIDOREDUCTASE 13 KD-B SUBUNIT"/>
    <property type="match status" value="1"/>
</dbReference>
<evidence type="ECO:0000256" key="1">
    <source>
        <dbReference type="ARBA" id="ARBA00004443"/>
    </source>
</evidence>
<comment type="similarity">
    <text evidence="2">Belongs to the complex I NDUFA5 subunit family.</text>
</comment>
<feature type="compositionally biased region" description="Polar residues" evidence="9">
    <location>
        <begin position="103"/>
        <end position="116"/>
    </location>
</feature>
<keyword evidence="7" id="KW-0496">Mitochondrion</keyword>
<dbReference type="GO" id="GO:0005743">
    <property type="term" value="C:mitochondrial inner membrane"/>
    <property type="evidence" value="ECO:0007669"/>
    <property type="project" value="UniProtKB-SubCell"/>
</dbReference>
<comment type="subcellular location">
    <subcellularLocation>
        <location evidence="1">Mitochondrion inner membrane</location>
        <topology evidence="1">Peripheral membrane protein</topology>
        <orientation evidence="1">Matrix side</orientation>
    </subcellularLocation>
</comment>
<evidence type="ECO:0000256" key="2">
    <source>
        <dbReference type="ARBA" id="ARBA00010261"/>
    </source>
</evidence>
<dbReference type="AlphaFoldDB" id="A0A2P5FLY5"/>
<dbReference type="InParanoid" id="A0A2P5FLY5"/>
<evidence type="ECO:0000256" key="6">
    <source>
        <dbReference type="ARBA" id="ARBA00022982"/>
    </source>
</evidence>
<keyword evidence="8" id="KW-0472">Membrane</keyword>
<reference evidence="11" key="1">
    <citation type="submission" date="2016-06" db="EMBL/GenBank/DDBJ databases">
        <title>Parallel loss of symbiosis genes in relatives of nitrogen-fixing non-legume Parasponia.</title>
        <authorList>
            <person name="Van Velzen R."/>
            <person name="Holmer R."/>
            <person name="Bu F."/>
            <person name="Rutten L."/>
            <person name="Van Zeijl A."/>
            <person name="Liu W."/>
            <person name="Santuari L."/>
            <person name="Cao Q."/>
            <person name="Sharma T."/>
            <person name="Shen D."/>
            <person name="Roswanjaya Y."/>
            <person name="Wardhani T."/>
            <person name="Kalhor M.S."/>
            <person name="Jansen J."/>
            <person name="Van den Hoogen J."/>
            <person name="Gungor B."/>
            <person name="Hartog M."/>
            <person name="Hontelez J."/>
            <person name="Verver J."/>
            <person name="Yang W.-C."/>
            <person name="Schijlen E."/>
            <person name="Repin R."/>
            <person name="Schilthuizen M."/>
            <person name="Schranz E."/>
            <person name="Heidstra R."/>
            <person name="Miyata K."/>
            <person name="Fedorova E."/>
            <person name="Kohlen W."/>
            <person name="Bisseling T."/>
            <person name="Smit S."/>
            <person name="Geurts R."/>
        </authorList>
    </citation>
    <scope>NUCLEOTIDE SEQUENCE [LARGE SCALE GENOMIC DNA]</scope>
    <source>
        <strain evidence="11">cv. RG33-2</strain>
    </source>
</reference>
<protein>
    <submittedName>
        <fullName evidence="10">ETC complex I subunit</fullName>
    </submittedName>
</protein>
<keyword evidence="6" id="KW-0249">Electron transport</keyword>
<dbReference type="Proteomes" id="UP000237000">
    <property type="component" value="Unassembled WGS sequence"/>
</dbReference>
<keyword evidence="5" id="KW-0999">Mitochondrion inner membrane</keyword>
<dbReference type="EMBL" id="JXTC01000022">
    <property type="protein sequence ID" value="PON98786.1"/>
    <property type="molecule type" value="Genomic_DNA"/>
</dbReference>
<organism evidence="10 11">
    <name type="scientific">Trema orientale</name>
    <name type="common">Charcoal tree</name>
    <name type="synonym">Celtis orientalis</name>
    <dbReference type="NCBI Taxonomy" id="63057"/>
    <lineage>
        <taxon>Eukaryota</taxon>
        <taxon>Viridiplantae</taxon>
        <taxon>Streptophyta</taxon>
        <taxon>Embryophyta</taxon>
        <taxon>Tracheophyta</taxon>
        <taxon>Spermatophyta</taxon>
        <taxon>Magnoliopsida</taxon>
        <taxon>eudicotyledons</taxon>
        <taxon>Gunneridae</taxon>
        <taxon>Pentapetalae</taxon>
        <taxon>rosids</taxon>
        <taxon>fabids</taxon>
        <taxon>Rosales</taxon>
        <taxon>Cannabaceae</taxon>
        <taxon>Trema</taxon>
    </lineage>
</organism>
<evidence type="ECO:0000256" key="7">
    <source>
        <dbReference type="ARBA" id="ARBA00023128"/>
    </source>
</evidence>
<evidence type="ECO:0000256" key="9">
    <source>
        <dbReference type="SAM" id="MobiDB-lite"/>
    </source>
</evidence>
<keyword evidence="4" id="KW-0679">Respiratory chain</keyword>
<keyword evidence="3" id="KW-0813">Transport</keyword>
<evidence type="ECO:0000256" key="4">
    <source>
        <dbReference type="ARBA" id="ARBA00022660"/>
    </source>
</evidence>
<evidence type="ECO:0000256" key="8">
    <source>
        <dbReference type="ARBA" id="ARBA00023136"/>
    </source>
</evidence>
<proteinExistence type="inferred from homology"/>
<dbReference type="GO" id="GO:0022904">
    <property type="term" value="P:respiratory electron transport chain"/>
    <property type="evidence" value="ECO:0007669"/>
    <property type="project" value="InterPro"/>
</dbReference>
<name>A0A2P5FLY5_TREOI</name>